<evidence type="ECO:0000313" key="3">
    <source>
        <dbReference type="Proteomes" id="UP000244855"/>
    </source>
</evidence>
<dbReference type="STRING" id="97972.A0A2V1DIT9"/>
<gene>
    <name evidence="2" type="ORF">DM02DRAFT_630719</name>
</gene>
<dbReference type="Gene3D" id="3.40.390.10">
    <property type="entry name" value="Collagenase (Catalytic Domain)"/>
    <property type="match status" value="1"/>
</dbReference>
<accession>A0A2V1DIT9</accession>
<dbReference type="OrthoDB" id="4507347at2759"/>
<dbReference type="AlphaFoldDB" id="A0A2V1DIT9"/>
<evidence type="ECO:0008006" key="4">
    <source>
        <dbReference type="Google" id="ProtNLM"/>
    </source>
</evidence>
<dbReference type="InterPro" id="IPR024079">
    <property type="entry name" value="MetalloPept_cat_dom_sf"/>
</dbReference>
<evidence type="ECO:0000256" key="1">
    <source>
        <dbReference type="SAM" id="SignalP"/>
    </source>
</evidence>
<dbReference type="EMBL" id="KZ805426">
    <property type="protein sequence ID" value="PVH97855.1"/>
    <property type="molecule type" value="Genomic_DNA"/>
</dbReference>
<organism evidence="2 3">
    <name type="scientific">Periconia macrospinosa</name>
    <dbReference type="NCBI Taxonomy" id="97972"/>
    <lineage>
        <taxon>Eukaryota</taxon>
        <taxon>Fungi</taxon>
        <taxon>Dikarya</taxon>
        <taxon>Ascomycota</taxon>
        <taxon>Pezizomycotina</taxon>
        <taxon>Dothideomycetes</taxon>
        <taxon>Pleosporomycetidae</taxon>
        <taxon>Pleosporales</taxon>
        <taxon>Massarineae</taxon>
        <taxon>Periconiaceae</taxon>
        <taxon>Periconia</taxon>
    </lineage>
</organism>
<proteinExistence type="predicted"/>
<dbReference type="Proteomes" id="UP000244855">
    <property type="component" value="Unassembled WGS sequence"/>
</dbReference>
<sequence>MHFKTSFILAFLASLGAGTPTRDVSPVPQATQIPKPARYYIDATCKKNKATEDLVRSGLKGAFDMAGVGLENLMKNPIPKANADVLNWLFKGVGGSKLELSLKGILALNHELDSSLGLLEEDVRIYCSRDHIIPMPNDPGKLFDKDREVAINKDWVDPCLYNLAETFQDEENAGHHYETIILCPWFLDYASQLDPKFQLTEAIPSSMWSKFMRYIAVPIIKGTAFAPIDVAQLFDKTLLHELSHTTKGNRREDVLDYFSTYGWKNCVAMDRFDAIDNADCIALYGSISWMIENIGRTVNERGQFAKVQ</sequence>
<keyword evidence="3" id="KW-1185">Reference proteome</keyword>
<dbReference type="GO" id="GO:0008237">
    <property type="term" value="F:metallopeptidase activity"/>
    <property type="evidence" value="ECO:0007669"/>
    <property type="project" value="InterPro"/>
</dbReference>
<evidence type="ECO:0000313" key="2">
    <source>
        <dbReference type="EMBL" id="PVH97855.1"/>
    </source>
</evidence>
<feature type="chain" id="PRO_5016009644" description="Lysine-specific metallo-endopeptidase domain-containing protein" evidence="1">
    <location>
        <begin position="19"/>
        <end position="308"/>
    </location>
</feature>
<reference evidence="2 3" key="1">
    <citation type="journal article" date="2018" name="Sci. Rep.">
        <title>Comparative genomics provides insights into the lifestyle and reveals functional heterogeneity of dark septate endophytic fungi.</title>
        <authorList>
            <person name="Knapp D.G."/>
            <person name="Nemeth J.B."/>
            <person name="Barry K."/>
            <person name="Hainaut M."/>
            <person name="Henrissat B."/>
            <person name="Johnson J."/>
            <person name="Kuo A."/>
            <person name="Lim J.H.P."/>
            <person name="Lipzen A."/>
            <person name="Nolan M."/>
            <person name="Ohm R.A."/>
            <person name="Tamas L."/>
            <person name="Grigoriev I.V."/>
            <person name="Spatafora J.W."/>
            <person name="Nagy L.G."/>
            <person name="Kovacs G.M."/>
        </authorList>
    </citation>
    <scope>NUCLEOTIDE SEQUENCE [LARGE SCALE GENOMIC DNA]</scope>
    <source>
        <strain evidence="2 3">DSE2036</strain>
    </source>
</reference>
<name>A0A2V1DIT9_9PLEO</name>
<protein>
    <recommendedName>
        <fullName evidence="4">Lysine-specific metallo-endopeptidase domain-containing protein</fullName>
    </recommendedName>
</protein>
<feature type="signal peptide" evidence="1">
    <location>
        <begin position="1"/>
        <end position="18"/>
    </location>
</feature>
<keyword evidence="1" id="KW-0732">Signal</keyword>